<keyword evidence="2" id="KW-1185">Reference proteome</keyword>
<gene>
    <name evidence="1" type="ORF">H5410_060692</name>
</gene>
<organism evidence="1 2">
    <name type="scientific">Solanum commersonii</name>
    <name type="common">Commerson's wild potato</name>
    <name type="synonym">Commerson's nightshade</name>
    <dbReference type="NCBI Taxonomy" id="4109"/>
    <lineage>
        <taxon>Eukaryota</taxon>
        <taxon>Viridiplantae</taxon>
        <taxon>Streptophyta</taxon>
        <taxon>Embryophyta</taxon>
        <taxon>Tracheophyta</taxon>
        <taxon>Spermatophyta</taxon>
        <taxon>Magnoliopsida</taxon>
        <taxon>eudicotyledons</taxon>
        <taxon>Gunneridae</taxon>
        <taxon>Pentapetalae</taxon>
        <taxon>asterids</taxon>
        <taxon>lamiids</taxon>
        <taxon>Solanales</taxon>
        <taxon>Solanaceae</taxon>
        <taxon>Solanoideae</taxon>
        <taxon>Solaneae</taxon>
        <taxon>Solanum</taxon>
    </lineage>
</organism>
<reference evidence="1 2" key="1">
    <citation type="submission" date="2020-09" db="EMBL/GenBank/DDBJ databases">
        <title>De no assembly of potato wild relative species, Solanum commersonii.</title>
        <authorList>
            <person name="Cho K."/>
        </authorList>
    </citation>
    <scope>NUCLEOTIDE SEQUENCE [LARGE SCALE GENOMIC DNA]</scope>
    <source>
        <strain evidence="1">LZ3.2</strain>
        <tissue evidence="1">Leaf</tissue>
    </source>
</reference>
<name>A0A9J5W7B6_SOLCO</name>
<comment type="caution">
    <text evidence="1">The sequence shown here is derived from an EMBL/GenBank/DDBJ whole genome shotgun (WGS) entry which is preliminary data.</text>
</comment>
<feature type="non-terminal residue" evidence="1">
    <location>
        <position position="1"/>
    </location>
</feature>
<protein>
    <submittedName>
        <fullName evidence="1">Uncharacterized protein</fullName>
    </submittedName>
</protein>
<dbReference type="AlphaFoldDB" id="A0A9J5W7B6"/>
<sequence length="60" mass="7086">MDFDIHAPNYIFVSLIMRKISTVTHFLTIYTHKIHNIFEKKFFKGSRAFSNETQVYCAGQ</sequence>
<proteinExistence type="predicted"/>
<evidence type="ECO:0000313" key="1">
    <source>
        <dbReference type="EMBL" id="KAG5570926.1"/>
    </source>
</evidence>
<dbReference type="Proteomes" id="UP000824120">
    <property type="component" value="Chromosome 12"/>
</dbReference>
<dbReference type="EMBL" id="JACXVP010000012">
    <property type="protein sequence ID" value="KAG5570926.1"/>
    <property type="molecule type" value="Genomic_DNA"/>
</dbReference>
<evidence type="ECO:0000313" key="2">
    <source>
        <dbReference type="Proteomes" id="UP000824120"/>
    </source>
</evidence>
<accession>A0A9J5W7B6</accession>